<name>A0A1B0C4Q2_9MUSC</name>
<evidence type="ECO:0000256" key="2">
    <source>
        <dbReference type="ARBA" id="ARBA00022980"/>
    </source>
</evidence>
<dbReference type="AlphaFoldDB" id="A0A1B0C4Q2"/>
<dbReference type="GO" id="GO:0006412">
    <property type="term" value="P:translation"/>
    <property type="evidence" value="ECO:0007669"/>
    <property type="project" value="InterPro"/>
</dbReference>
<evidence type="ECO:0000313" key="4">
    <source>
        <dbReference type="EnsemblMetazoa" id="GPPI049072-PA"/>
    </source>
</evidence>
<keyword evidence="5" id="KW-1185">Reference proteome</keyword>
<dbReference type="PANTHER" id="PTHR19431">
    <property type="entry name" value="60S RIBOSOMAL PROTEIN L4"/>
    <property type="match status" value="1"/>
</dbReference>
<evidence type="ECO:0000256" key="3">
    <source>
        <dbReference type="ARBA" id="ARBA00023274"/>
    </source>
</evidence>
<reference evidence="5" key="1">
    <citation type="submission" date="2015-01" db="EMBL/GenBank/DDBJ databases">
        <authorList>
            <person name="Aksoy S."/>
            <person name="Warren W."/>
            <person name="Wilson R.K."/>
        </authorList>
    </citation>
    <scope>NUCLEOTIDE SEQUENCE [LARGE SCALE GENOMIC DNA]</scope>
    <source>
        <strain evidence="5">IAEA</strain>
    </source>
</reference>
<dbReference type="SUPFAM" id="SSF52166">
    <property type="entry name" value="Ribosomal protein L4"/>
    <property type="match status" value="1"/>
</dbReference>
<dbReference type="Proteomes" id="UP000092460">
    <property type="component" value="Unassembled WGS sequence"/>
</dbReference>
<dbReference type="InterPro" id="IPR045240">
    <property type="entry name" value="Ribosomal_uL4_euk/arch"/>
</dbReference>
<reference evidence="4" key="2">
    <citation type="submission" date="2020-05" db="UniProtKB">
        <authorList>
            <consortium name="EnsemblMetazoa"/>
        </authorList>
    </citation>
    <scope>IDENTIFICATION</scope>
    <source>
        <strain evidence="4">IAEA</strain>
    </source>
</reference>
<evidence type="ECO:0000256" key="1">
    <source>
        <dbReference type="ARBA" id="ARBA00010528"/>
    </source>
</evidence>
<keyword evidence="3" id="KW-0687">Ribonucleoprotein</keyword>
<dbReference type="EMBL" id="JXJN01025595">
    <property type="status" value="NOT_ANNOTATED_CDS"/>
    <property type="molecule type" value="Genomic_DNA"/>
</dbReference>
<keyword evidence="2" id="KW-0689">Ribosomal protein</keyword>
<organism evidence="4 5">
    <name type="scientific">Glossina palpalis gambiensis</name>
    <dbReference type="NCBI Taxonomy" id="67801"/>
    <lineage>
        <taxon>Eukaryota</taxon>
        <taxon>Metazoa</taxon>
        <taxon>Ecdysozoa</taxon>
        <taxon>Arthropoda</taxon>
        <taxon>Hexapoda</taxon>
        <taxon>Insecta</taxon>
        <taxon>Pterygota</taxon>
        <taxon>Neoptera</taxon>
        <taxon>Endopterygota</taxon>
        <taxon>Diptera</taxon>
        <taxon>Brachycera</taxon>
        <taxon>Muscomorpha</taxon>
        <taxon>Hippoboscoidea</taxon>
        <taxon>Glossinidae</taxon>
        <taxon>Glossina</taxon>
    </lineage>
</organism>
<proteinExistence type="inferred from homology"/>
<dbReference type="STRING" id="67801.A0A1B0C4Q2"/>
<dbReference type="EnsemblMetazoa" id="GPPI049072-RA">
    <property type="protein sequence ID" value="GPPI049072-PA"/>
    <property type="gene ID" value="GPPI049072"/>
</dbReference>
<dbReference type="Gene3D" id="3.40.1370.10">
    <property type="match status" value="1"/>
</dbReference>
<sequence>MCRASQVVIQSKTDRRWHREINVNQCRLPLVSALASDILALVQSDGHIIDDVSEFTLLSSDDIQKLQKTKQTVLLL</sequence>
<dbReference type="GO" id="GO:1990904">
    <property type="term" value="C:ribonucleoprotein complex"/>
    <property type="evidence" value="ECO:0007669"/>
    <property type="project" value="UniProtKB-KW"/>
</dbReference>
<dbReference type="VEuPathDB" id="VectorBase:GPPI049072"/>
<dbReference type="GO" id="GO:0005840">
    <property type="term" value="C:ribosome"/>
    <property type="evidence" value="ECO:0007669"/>
    <property type="project" value="UniProtKB-KW"/>
</dbReference>
<accession>A0A1B0C4Q2</accession>
<comment type="similarity">
    <text evidence="1">Belongs to the universal ribosomal protein uL4 family.</text>
</comment>
<dbReference type="GO" id="GO:0003735">
    <property type="term" value="F:structural constituent of ribosome"/>
    <property type="evidence" value="ECO:0007669"/>
    <property type="project" value="InterPro"/>
</dbReference>
<evidence type="ECO:0000313" key="5">
    <source>
        <dbReference type="Proteomes" id="UP000092460"/>
    </source>
</evidence>
<protein>
    <submittedName>
        <fullName evidence="4">Uncharacterized protein</fullName>
    </submittedName>
</protein>
<dbReference type="InterPro" id="IPR023574">
    <property type="entry name" value="Ribosomal_uL4_dom_sf"/>
</dbReference>